<dbReference type="Proteomes" id="UP000053105">
    <property type="component" value="Unassembled WGS sequence"/>
</dbReference>
<keyword evidence="2" id="KW-1185">Reference proteome</keyword>
<organism evidence="1 2">
    <name type="scientific">Melipona quadrifasciata</name>
    <dbReference type="NCBI Taxonomy" id="166423"/>
    <lineage>
        <taxon>Eukaryota</taxon>
        <taxon>Metazoa</taxon>
        <taxon>Ecdysozoa</taxon>
        <taxon>Arthropoda</taxon>
        <taxon>Hexapoda</taxon>
        <taxon>Insecta</taxon>
        <taxon>Pterygota</taxon>
        <taxon>Neoptera</taxon>
        <taxon>Endopterygota</taxon>
        <taxon>Hymenoptera</taxon>
        <taxon>Apocrita</taxon>
        <taxon>Aculeata</taxon>
        <taxon>Apoidea</taxon>
        <taxon>Anthophila</taxon>
        <taxon>Apidae</taxon>
        <taxon>Melipona</taxon>
    </lineage>
</organism>
<dbReference type="EMBL" id="KQ435729">
    <property type="protein sequence ID" value="KOX77615.1"/>
    <property type="molecule type" value="Genomic_DNA"/>
</dbReference>
<accession>A0A0M9A5F9</accession>
<evidence type="ECO:0000313" key="2">
    <source>
        <dbReference type="Proteomes" id="UP000053105"/>
    </source>
</evidence>
<gene>
    <name evidence="1" type="ORF">WN51_09280</name>
</gene>
<name>A0A0M9A5F9_9HYME</name>
<dbReference type="AlphaFoldDB" id="A0A0M9A5F9"/>
<protein>
    <submittedName>
        <fullName evidence="1">Uncharacterized protein</fullName>
    </submittedName>
</protein>
<reference evidence="1 2" key="1">
    <citation type="submission" date="2015-07" db="EMBL/GenBank/DDBJ databases">
        <title>The genome of Melipona quadrifasciata.</title>
        <authorList>
            <person name="Pan H."/>
            <person name="Kapheim K."/>
        </authorList>
    </citation>
    <scope>NUCLEOTIDE SEQUENCE [LARGE SCALE GENOMIC DNA]</scope>
    <source>
        <strain evidence="1">0111107301</strain>
        <tissue evidence="1">Whole body</tissue>
    </source>
</reference>
<proteinExistence type="predicted"/>
<evidence type="ECO:0000313" key="1">
    <source>
        <dbReference type="EMBL" id="KOX77615.1"/>
    </source>
</evidence>
<sequence>MSGKKLLAYPMDLTMPVKFVVFIHALDSVSKKSTLRRRKCPFHYAEQEEEADLLNEERVGGSVDVNWATEAQSSRA</sequence>